<dbReference type="FunFam" id="2.60.40.60:FF:000127">
    <property type="entry name" value="Protocadherin beta 1"/>
    <property type="match status" value="1"/>
</dbReference>
<keyword evidence="3 13" id="KW-0812">Transmembrane</keyword>
<evidence type="ECO:0000256" key="4">
    <source>
        <dbReference type="ARBA" id="ARBA00022729"/>
    </source>
</evidence>
<sequence length="968" mass="106312">MTMDLIVIYLMVLLLSVSYGQTITYTISEDESPRLLGNIASSANLSDVVGIDEIPALRYTMVTTDAKIVGLFNLDENSGDLFTSTKVDREGLCGQAVTCVIDLDVAAQSFLSTVFRKIKVLLYIDDANDNPPQFPQSMLQIEISETAAVGSTIRVPIASDADATPINRISRYELSQEDGGVFELLETRTGSTVTALSIQLKSDLDREQKEQYKLAVTAFDGGDPAQSTNLTVVVLVTDENDNKPVFQRFTFDATLTETVGLDSSILKLEASDLDKGENSKITYHFASSVPTPVSTYFKLNPETGVISTKSSLDGAGGSTFIFQVIAKDNGSPRLTSESEVVIKIIDTNNDPPEIKVQLLFSQGGSSTVPESSIIGRVVALVTVKETDSGNNGLVDCAIRNNYFSIQEMNVLEYKVIVAKPFNREETPIHNVTVTCTDSGSPPLTTRSDFQVRILDENDNSPQFPQETYFFNIKEKNKIDQFVGKVRAYDNDTNENAQLTYQLINGTDYFTINSTSGEIKAITSIDRESIPKFVIQVKAVDNGKIPLSGTTIVKINIDDVNDNAPELSAKSYVFHVAEDARIGSYIGFLTATDADIGMNADVTYALDYSSVDHNVPFTVLTNGTVVSTDEVDFEKQPQYSFKIYAKDRGTPSLNSTAILTIIIMDINDNIPVIYFPAENNNSINVPHTMGLGAEIAQIQAYDIDSGDNRRLSYSISVVNDTNLFTINVESGTITLSRDMDAKDIQSYVINIEVHDNGQVQLSTRASMEIQVVRGDALPVVGGNNHSTNVAIVVVLICVTLVLAIAVIVTVCLIRRIDNKKKQCLESKPEAQEDWYEKPQVDNTVVPVSNNFPEDKTTKKSVKFVTESENIESLYAQVNKNRPRKANKETSKGYTNKAFNEEHQQHVSFADEISNIAALQNHQALVRILKLGDREEKMNDIDVWSDVSADHTASDSGHGDSDLDLHTVKV</sequence>
<dbReference type="GO" id="GO:0005886">
    <property type="term" value="C:plasma membrane"/>
    <property type="evidence" value="ECO:0007669"/>
    <property type="project" value="UniProtKB-SubCell"/>
</dbReference>
<keyword evidence="5" id="KW-0677">Repeat</keyword>
<dbReference type="Gene3D" id="2.60.40.60">
    <property type="entry name" value="Cadherins"/>
    <property type="match status" value="7"/>
</dbReference>
<comment type="caution">
    <text evidence="16">The sequence shown here is derived from an EMBL/GenBank/DDBJ whole genome shotgun (WGS) entry which is preliminary data.</text>
</comment>
<dbReference type="PROSITE" id="PS00232">
    <property type="entry name" value="CADHERIN_1"/>
    <property type="match status" value="4"/>
</dbReference>
<dbReference type="Pfam" id="PF08266">
    <property type="entry name" value="Cadherin_2"/>
    <property type="match status" value="1"/>
</dbReference>
<feature type="domain" description="Cadherin" evidence="15">
    <location>
        <begin position="135"/>
        <end position="246"/>
    </location>
</feature>
<dbReference type="FunFam" id="2.60.40.60:FF:000104">
    <property type="entry name" value="cadherin-23 isoform X1"/>
    <property type="match status" value="1"/>
</dbReference>
<evidence type="ECO:0000256" key="10">
    <source>
        <dbReference type="ARBA" id="ARBA00023180"/>
    </source>
</evidence>
<evidence type="ECO:0000256" key="6">
    <source>
        <dbReference type="ARBA" id="ARBA00022837"/>
    </source>
</evidence>
<organism evidence="16 17">
    <name type="scientific">Patella caerulea</name>
    <name type="common">Rayed Mediterranean limpet</name>
    <dbReference type="NCBI Taxonomy" id="87958"/>
    <lineage>
        <taxon>Eukaryota</taxon>
        <taxon>Metazoa</taxon>
        <taxon>Spiralia</taxon>
        <taxon>Lophotrochozoa</taxon>
        <taxon>Mollusca</taxon>
        <taxon>Gastropoda</taxon>
        <taxon>Patellogastropoda</taxon>
        <taxon>Patelloidea</taxon>
        <taxon>Patellidae</taxon>
        <taxon>Patella</taxon>
    </lineage>
</organism>
<dbReference type="PROSITE" id="PS50268">
    <property type="entry name" value="CADHERIN_2"/>
    <property type="match status" value="7"/>
</dbReference>
<evidence type="ECO:0000256" key="12">
    <source>
        <dbReference type="SAM" id="MobiDB-lite"/>
    </source>
</evidence>
<evidence type="ECO:0000256" key="14">
    <source>
        <dbReference type="SAM" id="SignalP"/>
    </source>
</evidence>
<keyword evidence="10" id="KW-0325">Glycoprotein</keyword>
<dbReference type="Proteomes" id="UP001347796">
    <property type="component" value="Unassembled WGS sequence"/>
</dbReference>
<feature type="domain" description="Cadherin" evidence="15">
    <location>
        <begin position="19"/>
        <end position="134"/>
    </location>
</feature>
<dbReference type="Pfam" id="PF00028">
    <property type="entry name" value="Cadherin"/>
    <property type="match status" value="6"/>
</dbReference>
<protein>
    <recommendedName>
        <fullName evidence="15">Cadherin domain-containing protein</fullName>
    </recommendedName>
</protein>
<evidence type="ECO:0000256" key="8">
    <source>
        <dbReference type="ARBA" id="ARBA00022989"/>
    </source>
</evidence>
<name>A0AAN8J916_PATCE</name>
<feature type="signal peptide" evidence="14">
    <location>
        <begin position="1"/>
        <end position="20"/>
    </location>
</feature>
<feature type="region of interest" description="Disordered" evidence="12">
    <location>
        <begin position="947"/>
        <end position="968"/>
    </location>
</feature>
<feature type="chain" id="PRO_5042814995" description="Cadherin domain-containing protein" evidence="14">
    <location>
        <begin position="21"/>
        <end position="968"/>
    </location>
</feature>
<dbReference type="GO" id="GO:0007156">
    <property type="term" value="P:homophilic cell adhesion via plasma membrane adhesion molecules"/>
    <property type="evidence" value="ECO:0007669"/>
    <property type="project" value="InterPro"/>
</dbReference>
<evidence type="ECO:0000256" key="3">
    <source>
        <dbReference type="ARBA" id="ARBA00022692"/>
    </source>
</evidence>
<proteinExistence type="predicted"/>
<feature type="domain" description="Cadherin" evidence="15">
    <location>
        <begin position="367"/>
        <end position="463"/>
    </location>
</feature>
<dbReference type="SUPFAM" id="SSF49313">
    <property type="entry name" value="Cadherin-like"/>
    <property type="match status" value="6"/>
</dbReference>
<evidence type="ECO:0000256" key="1">
    <source>
        <dbReference type="ARBA" id="ARBA00004251"/>
    </source>
</evidence>
<evidence type="ECO:0000256" key="2">
    <source>
        <dbReference type="ARBA" id="ARBA00022475"/>
    </source>
</evidence>
<evidence type="ECO:0000259" key="15">
    <source>
        <dbReference type="PROSITE" id="PS50268"/>
    </source>
</evidence>
<accession>A0AAN8J916</accession>
<evidence type="ECO:0000256" key="9">
    <source>
        <dbReference type="ARBA" id="ARBA00023136"/>
    </source>
</evidence>
<comment type="subcellular location">
    <subcellularLocation>
        <location evidence="1">Cell membrane</location>
        <topology evidence="1">Single-pass type I membrane protein</topology>
    </subcellularLocation>
</comment>
<dbReference type="InterPro" id="IPR015919">
    <property type="entry name" value="Cadherin-like_sf"/>
</dbReference>
<dbReference type="FunFam" id="2.60.40.60:FF:000020">
    <property type="entry name" value="Dachsous cadherin-related 1b"/>
    <property type="match status" value="1"/>
</dbReference>
<dbReference type="InterPro" id="IPR020894">
    <property type="entry name" value="Cadherin_CS"/>
</dbReference>
<evidence type="ECO:0000256" key="5">
    <source>
        <dbReference type="ARBA" id="ARBA00022737"/>
    </source>
</evidence>
<dbReference type="PRINTS" id="PR00205">
    <property type="entry name" value="CADHERIN"/>
</dbReference>
<feature type="domain" description="Cadherin" evidence="15">
    <location>
        <begin position="464"/>
        <end position="566"/>
    </location>
</feature>
<evidence type="ECO:0000313" key="16">
    <source>
        <dbReference type="EMBL" id="KAK6173207.1"/>
    </source>
</evidence>
<dbReference type="AlphaFoldDB" id="A0AAN8J916"/>
<dbReference type="GO" id="GO:0005509">
    <property type="term" value="F:calcium ion binding"/>
    <property type="evidence" value="ECO:0007669"/>
    <property type="project" value="UniProtKB-UniRule"/>
</dbReference>
<keyword evidence="7" id="KW-0130">Cell adhesion</keyword>
<feature type="domain" description="Cadherin" evidence="15">
    <location>
        <begin position="676"/>
        <end position="779"/>
    </location>
</feature>
<evidence type="ECO:0000256" key="13">
    <source>
        <dbReference type="SAM" id="Phobius"/>
    </source>
</evidence>
<keyword evidence="4 14" id="KW-0732">Signal</keyword>
<dbReference type="EMBL" id="JAZGQO010000011">
    <property type="protein sequence ID" value="KAK6173207.1"/>
    <property type="molecule type" value="Genomic_DNA"/>
</dbReference>
<dbReference type="SMART" id="SM00112">
    <property type="entry name" value="CA"/>
    <property type="match status" value="7"/>
</dbReference>
<dbReference type="FunFam" id="2.60.40.60:FF:000007">
    <property type="entry name" value="Protocadherin alpha 2"/>
    <property type="match status" value="1"/>
</dbReference>
<dbReference type="InterPro" id="IPR050174">
    <property type="entry name" value="Protocadherin/Cadherin-CA"/>
</dbReference>
<keyword evidence="6 11" id="KW-0106">Calcium</keyword>
<feature type="domain" description="Cadherin" evidence="15">
    <location>
        <begin position="567"/>
        <end position="672"/>
    </location>
</feature>
<evidence type="ECO:0000313" key="17">
    <source>
        <dbReference type="Proteomes" id="UP001347796"/>
    </source>
</evidence>
<dbReference type="FunFam" id="2.60.40.60:FF:000092">
    <property type="entry name" value="Protocadherin 8"/>
    <property type="match status" value="1"/>
</dbReference>
<feature type="transmembrane region" description="Helical" evidence="13">
    <location>
        <begin position="788"/>
        <end position="812"/>
    </location>
</feature>
<dbReference type="InterPro" id="IPR013164">
    <property type="entry name" value="Cadherin_N"/>
</dbReference>
<reference evidence="16 17" key="1">
    <citation type="submission" date="2024-01" db="EMBL/GenBank/DDBJ databases">
        <title>The genome of the rayed Mediterranean limpet Patella caerulea (Linnaeus, 1758).</title>
        <authorList>
            <person name="Anh-Thu Weber A."/>
            <person name="Halstead-Nussloch G."/>
        </authorList>
    </citation>
    <scope>NUCLEOTIDE SEQUENCE [LARGE SCALE GENOMIC DNA]</scope>
    <source>
        <strain evidence="16">AATW-2023a</strain>
        <tissue evidence="16">Whole specimen</tissue>
    </source>
</reference>
<dbReference type="PANTHER" id="PTHR24028:SF146">
    <property type="entry name" value="CADHERIN 96CB, ISOFORM D-RELATED"/>
    <property type="match status" value="1"/>
</dbReference>
<keyword evidence="2" id="KW-1003">Cell membrane</keyword>
<keyword evidence="8 13" id="KW-1133">Transmembrane helix</keyword>
<feature type="domain" description="Cadherin" evidence="15">
    <location>
        <begin position="247"/>
        <end position="354"/>
    </location>
</feature>
<dbReference type="InterPro" id="IPR002126">
    <property type="entry name" value="Cadherin-like_dom"/>
</dbReference>
<dbReference type="CDD" id="cd11304">
    <property type="entry name" value="Cadherin_repeat"/>
    <property type="match status" value="7"/>
</dbReference>
<dbReference type="FunFam" id="2.60.40.60:FF:000002">
    <property type="entry name" value="Protocadherin alpha 2"/>
    <property type="match status" value="1"/>
</dbReference>
<gene>
    <name evidence="16" type="ORF">SNE40_016702</name>
</gene>
<keyword evidence="9 13" id="KW-0472">Membrane</keyword>
<dbReference type="PANTHER" id="PTHR24028">
    <property type="entry name" value="CADHERIN-87A"/>
    <property type="match status" value="1"/>
</dbReference>
<evidence type="ECO:0000256" key="7">
    <source>
        <dbReference type="ARBA" id="ARBA00022889"/>
    </source>
</evidence>
<keyword evidence="17" id="KW-1185">Reference proteome</keyword>
<evidence type="ECO:0000256" key="11">
    <source>
        <dbReference type="PROSITE-ProRule" id="PRU00043"/>
    </source>
</evidence>